<gene>
    <name evidence="3" type="ORF">HJC23_005843</name>
</gene>
<organism evidence="3 4">
    <name type="scientific">Cyclotella cryptica</name>
    <dbReference type="NCBI Taxonomy" id="29204"/>
    <lineage>
        <taxon>Eukaryota</taxon>
        <taxon>Sar</taxon>
        <taxon>Stramenopiles</taxon>
        <taxon>Ochrophyta</taxon>
        <taxon>Bacillariophyta</taxon>
        <taxon>Coscinodiscophyceae</taxon>
        <taxon>Thalassiosirophycidae</taxon>
        <taxon>Stephanodiscales</taxon>
        <taxon>Stephanodiscaceae</taxon>
        <taxon>Cyclotella</taxon>
    </lineage>
</organism>
<evidence type="ECO:0000313" key="4">
    <source>
        <dbReference type="Proteomes" id="UP001516023"/>
    </source>
</evidence>
<protein>
    <submittedName>
        <fullName evidence="3">Uncharacterized protein</fullName>
    </submittedName>
</protein>
<feature type="signal peptide" evidence="2">
    <location>
        <begin position="1"/>
        <end position="23"/>
    </location>
</feature>
<sequence length="133" mass="14780">MKLVSSPIVSLLLVLILVEKAFASRRGWKTSWDDDWGSSSSSSSSSSKSSTSSGSSGKSSKSSWGGWDDDDGDDWKGWKGWRGSGYRKKKKNRGWRRGYRKHWHGRDLTLGMGNTLNEVEGIEEDAANEYLGN</sequence>
<feature type="compositionally biased region" description="Basic residues" evidence="1">
    <location>
        <begin position="85"/>
        <end position="97"/>
    </location>
</feature>
<reference evidence="3 4" key="1">
    <citation type="journal article" date="2020" name="G3 (Bethesda)">
        <title>Improved Reference Genome for Cyclotella cryptica CCMP332, a Model for Cell Wall Morphogenesis, Salinity Adaptation, and Lipid Production in Diatoms (Bacillariophyta).</title>
        <authorList>
            <person name="Roberts W.R."/>
            <person name="Downey K.M."/>
            <person name="Ruck E.C."/>
            <person name="Traller J.C."/>
            <person name="Alverson A.J."/>
        </authorList>
    </citation>
    <scope>NUCLEOTIDE SEQUENCE [LARGE SCALE GENOMIC DNA]</scope>
    <source>
        <strain evidence="3 4">CCMP332</strain>
    </source>
</reference>
<keyword evidence="2" id="KW-0732">Signal</keyword>
<name>A0ABD3QYY0_9STRA</name>
<keyword evidence="4" id="KW-1185">Reference proteome</keyword>
<proteinExistence type="predicted"/>
<feature type="region of interest" description="Disordered" evidence="1">
    <location>
        <begin position="29"/>
        <end position="97"/>
    </location>
</feature>
<evidence type="ECO:0000256" key="1">
    <source>
        <dbReference type="SAM" id="MobiDB-lite"/>
    </source>
</evidence>
<evidence type="ECO:0000313" key="3">
    <source>
        <dbReference type="EMBL" id="KAL3805599.1"/>
    </source>
</evidence>
<accession>A0ABD3QYY0</accession>
<dbReference type="AlphaFoldDB" id="A0ABD3QYY0"/>
<feature type="chain" id="PRO_5044809201" evidence="2">
    <location>
        <begin position="24"/>
        <end position="133"/>
    </location>
</feature>
<feature type="compositionally biased region" description="Low complexity" evidence="1">
    <location>
        <begin position="37"/>
        <end position="66"/>
    </location>
</feature>
<dbReference type="Proteomes" id="UP001516023">
    <property type="component" value="Unassembled WGS sequence"/>
</dbReference>
<dbReference type="EMBL" id="JABMIG020000002">
    <property type="protein sequence ID" value="KAL3805599.1"/>
    <property type="molecule type" value="Genomic_DNA"/>
</dbReference>
<evidence type="ECO:0000256" key="2">
    <source>
        <dbReference type="SAM" id="SignalP"/>
    </source>
</evidence>
<comment type="caution">
    <text evidence="3">The sequence shown here is derived from an EMBL/GenBank/DDBJ whole genome shotgun (WGS) entry which is preliminary data.</text>
</comment>